<evidence type="ECO:0008006" key="3">
    <source>
        <dbReference type="Google" id="ProtNLM"/>
    </source>
</evidence>
<dbReference type="STRING" id="1400863.BN873_950053"/>
<name>W6MCV4_9GAMM</name>
<comment type="caution">
    <text evidence="1">The sequence shown here is derived from an EMBL/GenBank/DDBJ whole genome shotgun (WGS) entry which is preliminary data.</text>
</comment>
<gene>
    <name evidence="1" type="ORF">BN873_950053</name>
</gene>
<dbReference type="AlphaFoldDB" id="W6MCV4"/>
<protein>
    <recommendedName>
        <fullName evidence="3">Antitoxin</fullName>
    </recommendedName>
</protein>
<organism evidence="1 2">
    <name type="scientific">Candidatus Competibacter denitrificans Run_A_D11</name>
    <dbReference type="NCBI Taxonomy" id="1400863"/>
    <lineage>
        <taxon>Bacteria</taxon>
        <taxon>Pseudomonadati</taxon>
        <taxon>Pseudomonadota</taxon>
        <taxon>Gammaproteobacteria</taxon>
        <taxon>Candidatus Competibacteraceae</taxon>
        <taxon>Candidatus Competibacter</taxon>
    </lineage>
</organism>
<dbReference type="OrthoDB" id="9813767at2"/>
<dbReference type="Pfam" id="PF19891">
    <property type="entry name" value="DUF6364"/>
    <property type="match status" value="1"/>
</dbReference>
<sequence length="84" mass="9338">MRTTLDIDDDVLNAAKELARRERLSMGRMVSRLLRQGLTGHALARPPLSPQEQEQVAITGFQPFPAGRLVTDEAVNRLRDAEGI</sequence>
<proteinExistence type="predicted"/>
<evidence type="ECO:0000313" key="1">
    <source>
        <dbReference type="EMBL" id="CDI04370.1"/>
    </source>
</evidence>
<evidence type="ECO:0000313" key="2">
    <source>
        <dbReference type="Proteomes" id="UP000035760"/>
    </source>
</evidence>
<accession>W6MCV4</accession>
<dbReference type="InterPro" id="IPR045944">
    <property type="entry name" value="DUF6364"/>
</dbReference>
<reference evidence="1" key="2">
    <citation type="submission" date="2014-03" db="EMBL/GenBank/DDBJ databases">
        <title>Candidatus Competibacter-lineage genomes retrieved from metagenomes reveal functional metabolic diversity.</title>
        <authorList>
            <person name="McIlroy S.J."/>
            <person name="Albertsen M."/>
            <person name="Andresen E.K."/>
            <person name="Saunders A.M."/>
            <person name="Kristiansen R."/>
            <person name="Stokholm-Bjerregaard M."/>
            <person name="Nielsen K.L."/>
            <person name="Nielsen P.H."/>
        </authorList>
    </citation>
    <scope>NUCLEOTIDE SEQUENCE</scope>
    <source>
        <strain evidence="1">Run_A_D11</strain>
    </source>
</reference>
<dbReference type="RefSeq" id="WP_048676599.1">
    <property type="nucleotide sequence ID" value="NZ_CBTJ020000108.1"/>
</dbReference>
<dbReference type="Proteomes" id="UP000035760">
    <property type="component" value="Unassembled WGS sequence"/>
</dbReference>
<reference evidence="1" key="1">
    <citation type="submission" date="2013-07" db="EMBL/GenBank/DDBJ databases">
        <authorList>
            <person name="McIlroy S."/>
        </authorList>
    </citation>
    <scope>NUCLEOTIDE SEQUENCE [LARGE SCALE GENOMIC DNA]</scope>
    <source>
        <strain evidence="1">Run_A_D11</strain>
    </source>
</reference>
<keyword evidence="2" id="KW-1185">Reference proteome</keyword>
<dbReference type="EMBL" id="CBTJ020000108">
    <property type="protein sequence ID" value="CDI04370.1"/>
    <property type="molecule type" value="Genomic_DNA"/>
</dbReference>